<dbReference type="AlphaFoldDB" id="T1G783"/>
<dbReference type="InterPro" id="IPR013087">
    <property type="entry name" value="Znf_C2H2_type"/>
</dbReference>
<dbReference type="InterPro" id="IPR036236">
    <property type="entry name" value="Znf_C2H2_sf"/>
</dbReference>
<dbReference type="EMBL" id="KB097620">
    <property type="protein sequence ID" value="ESN93297.1"/>
    <property type="molecule type" value="Genomic_DNA"/>
</dbReference>
<gene>
    <name evidence="3" type="primary">20216930</name>
    <name evidence="2" type="ORF">HELRODRAFT_89089</name>
</gene>
<dbReference type="EMBL" id="AMQM01007450">
    <property type="status" value="NOT_ANNOTATED_CDS"/>
    <property type="molecule type" value="Genomic_DNA"/>
</dbReference>
<organism evidence="3 4">
    <name type="scientific">Helobdella robusta</name>
    <name type="common">Californian leech</name>
    <dbReference type="NCBI Taxonomy" id="6412"/>
    <lineage>
        <taxon>Eukaryota</taxon>
        <taxon>Metazoa</taxon>
        <taxon>Spiralia</taxon>
        <taxon>Lophotrochozoa</taxon>
        <taxon>Annelida</taxon>
        <taxon>Clitellata</taxon>
        <taxon>Hirudinea</taxon>
        <taxon>Rhynchobdellida</taxon>
        <taxon>Glossiphoniidae</taxon>
        <taxon>Helobdella</taxon>
    </lineage>
</organism>
<dbReference type="GeneID" id="20216930"/>
<accession>T1G783</accession>
<reference evidence="4" key="1">
    <citation type="submission" date="2012-12" db="EMBL/GenBank/DDBJ databases">
        <authorList>
            <person name="Hellsten U."/>
            <person name="Grimwood J."/>
            <person name="Chapman J.A."/>
            <person name="Shapiro H."/>
            <person name="Aerts A."/>
            <person name="Otillar R.P."/>
            <person name="Terry A.Y."/>
            <person name="Boore J.L."/>
            <person name="Simakov O."/>
            <person name="Marletaz F."/>
            <person name="Cho S.-J."/>
            <person name="Edsinger-Gonzales E."/>
            <person name="Havlak P."/>
            <person name="Kuo D.-H."/>
            <person name="Larsson T."/>
            <person name="Lv J."/>
            <person name="Arendt D."/>
            <person name="Savage R."/>
            <person name="Osoegawa K."/>
            <person name="de Jong P."/>
            <person name="Lindberg D.R."/>
            <person name="Seaver E.C."/>
            <person name="Weisblat D.A."/>
            <person name="Putnam N.H."/>
            <person name="Grigoriev I.V."/>
            <person name="Rokhsar D.S."/>
        </authorList>
    </citation>
    <scope>NUCLEOTIDE SEQUENCE</scope>
</reference>
<dbReference type="Proteomes" id="UP000015101">
    <property type="component" value="Unassembled WGS sequence"/>
</dbReference>
<proteinExistence type="predicted"/>
<dbReference type="HOGENOM" id="CLU_215536_0_0_1"/>
<name>T1G783_HELRO</name>
<protein>
    <recommendedName>
        <fullName evidence="1">C2H2-type domain-containing protein</fullName>
    </recommendedName>
</protein>
<reference evidence="3" key="3">
    <citation type="submission" date="2015-06" db="UniProtKB">
        <authorList>
            <consortium name="EnsemblMetazoa"/>
        </authorList>
    </citation>
    <scope>IDENTIFICATION</scope>
</reference>
<evidence type="ECO:0000313" key="4">
    <source>
        <dbReference type="Proteomes" id="UP000015101"/>
    </source>
</evidence>
<dbReference type="InParanoid" id="T1G783"/>
<dbReference type="SUPFAM" id="SSF57667">
    <property type="entry name" value="beta-beta-alpha zinc fingers"/>
    <property type="match status" value="1"/>
</dbReference>
<evidence type="ECO:0000313" key="3">
    <source>
        <dbReference type="EnsemblMetazoa" id="HelroP89089"/>
    </source>
</evidence>
<reference evidence="2 4" key="2">
    <citation type="journal article" date="2013" name="Nature">
        <title>Insights into bilaterian evolution from three spiralian genomes.</title>
        <authorList>
            <person name="Simakov O."/>
            <person name="Marletaz F."/>
            <person name="Cho S.J."/>
            <person name="Edsinger-Gonzales E."/>
            <person name="Havlak P."/>
            <person name="Hellsten U."/>
            <person name="Kuo D.H."/>
            <person name="Larsson T."/>
            <person name="Lv J."/>
            <person name="Arendt D."/>
            <person name="Savage R."/>
            <person name="Osoegawa K."/>
            <person name="de Jong P."/>
            <person name="Grimwood J."/>
            <person name="Chapman J.A."/>
            <person name="Shapiro H."/>
            <person name="Aerts A."/>
            <person name="Otillar R.P."/>
            <person name="Terry A.Y."/>
            <person name="Boore J.L."/>
            <person name="Grigoriev I.V."/>
            <person name="Lindberg D.R."/>
            <person name="Seaver E.C."/>
            <person name="Weisblat D.A."/>
            <person name="Putnam N.H."/>
            <person name="Rokhsar D.S."/>
        </authorList>
    </citation>
    <scope>NUCLEOTIDE SEQUENCE</scope>
</reference>
<dbReference type="EnsemblMetazoa" id="HelroT89089">
    <property type="protein sequence ID" value="HelroP89089"/>
    <property type="gene ID" value="HelroG89089"/>
</dbReference>
<feature type="domain" description="C2H2-type" evidence="1">
    <location>
        <begin position="2"/>
        <end position="22"/>
    </location>
</feature>
<dbReference type="Gene3D" id="3.30.160.60">
    <property type="entry name" value="Classic Zinc Finger"/>
    <property type="match status" value="1"/>
</dbReference>
<sequence>MCVHCELIFSEKTSYYLHMGLHNINDPWQCNLCGLKCSDSQSFSSHVMHY</sequence>
<dbReference type="RefSeq" id="XP_009028550.1">
    <property type="nucleotide sequence ID" value="XM_009030302.1"/>
</dbReference>
<dbReference type="CTD" id="20216930"/>
<evidence type="ECO:0000313" key="2">
    <source>
        <dbReference type="EMBL" id="ESN93297.1"/>
    </source>
</evidence>
<dbReference type="OrthoDB" id="5576026at2759"/>
<dbReference type="PROSITE" id="PS00028">
    <property type="entry name" value="ZINC_FINGER_C2H2_1"/>
    <property type="match status" value="1"/>
</dbReference>
<dbReference type="OMA" id="HNINDPW"/>
<dbReference type="KEGG" id="hro:HELRODRAFT_89089"/>
<keyword evidence="4" id="KW-1185">Reference proteome</keyword>
<evidence type="ECO:0000259" key="1">
    <source>
        <dbReference type="PROSITE" id="PS00028"/>
    </source>
</evidence>